<comment type="similarity">
    <text evidence="2">Belongs to the glycosyltransferase 2 family.</text>
</comment>
<dbReference type="PANTHER" id="PTHR43630">
    <property type="entry name" value="POLY-BETA-1,6-N-ACETYL-D-GLUCOSAMINE SYNTHASE"/>
    <property type="match status" value="1"/>
</dbReference>
<evidence type="ECO:0000259" key="10">
    <source>
        <dbReference type="PROSITE" id="PS51910"/>
    </source>
</evidence>
<dbReference type="InterPro" id="IPR011330">
    <property type="entry name" value="Glyco_hydro/deAcase_b/a-brl"/>
</dbReference>
<dbReference type="Gene3D" id="3.20.20.80">
    <property type="entry name" value="Glycosidases"/>
    <property type="match status" value="1"/>
</dbReference>
<organism evidence="11 12">
    <name type="scientific">Allosphingosinicella ginsenosidimutans</name>
    <dbReference type="NCBI Taxonomy" id="1176539"/>
    <lineage>
        <taxon>Bacteria</taxon>
        <taxon>Pseudomonadati</taxon>
        <taxon>Pseudomonadota</taxon>
        <taxon>Alphaproteobacteria</taxon>
        <taxon>Sphingomonadales</taxon>
        <taxon>Sphingomonadaceae</taxon>
        <taxon>Allosphingosinicella</taxon>
    </lineage>
</organism>
<keyword evidence="8" id="KW-1133">Transmembrane helix</keyword>
<name>A0A5C6TUR0_9SPHN</name>
<dbReference type="InterPro" id="IPR029070">
    <property type="entry name" value="Chitinase_insertion_sf"/>
</dbReference>
<keyword evidence="8" id="KW-0472">Membrane</keyword>
<dbReference type="GO" id="GO:0005975">
    <property type="term" value="P:carbohydrate metabolic process"/>
    <property type="evidence" value="ECO:0007669"/>
    <property type="project" value="InterPro"/>
</dbReference>
<dbReference type="Pfam" id="PF01522">
    <property type="entry name" value="Polysacc_deac_1"/>
    <property type="match status" value="1"/>
</dbReference>
<dbReference type="InterPro" id="IPR002509">
    <property type="entry name" value="NODB_dom"/>
</dbReference>
<dbReference type="GO" id="GO:0008061">
    <property type="term" value="F:chitin binding"/>
    <property type="evidence" value="ECO:0007669"/>
    <property type="project" value="InterPro"/>
</dbReference>
<dbReference type="Pfam" id="PF00704">
    <property type="entry name" value="Glyco_hydro_18"/>
    <property type="match status" value="1"/>
</dbReference>
<dbReference type="Gene3D" id="3.20.20.370">
    <property type="entry name" value="Glycoside hydrolase/deacetylase"/>
    <property type="match status" value="1"/>
</dbReference>
<dbReference type="AlphaFoldDB" id="A0A5C6TUR0"/>
<sequence length="1113" mass="121033">MTKPVFLDPTGRRGRWTWSSLAALVLIVLGAGALFAFTIADVPIPGPLPLRMEQAQLHALADSMGRAGRHLGRRAARALGATWVPAAPAHGAHGRQIVTGFYVPWDDASRASLAAHVSDMDWVVPAFGFVTGPAHQLRVVADPRFDSVIANVAQRPAVLPMVQNARNGQWDGAGFAALLRDPAARARLLDGVQAMVAARHGAGVVFDFEELPVSAQRDYLRFIAEAHARFAPQHLTVAMAAPVGDADWNLRAYAQVADKLFLMLYDEHWASGDAGPIASQAWFVTHLQQSVRAVGADKAIATVANYGYDWTPGQAAEAMTVEEAWLAAHDSDAPIRFDRASGNAHFDYEENGVAHHVWLLDAASGWNQLRAAHLEGVSGVALWRLGSEDPSIWNALRGFTRAAVPDLSRITMPGDVDVEGNGEILRIDATPTVGNRIVAPDRLGLIRDERYRSLPTPYVVRRTGYRPGEVALTFDDGPDPDWTPRILDILQSRHVPATFFVVGENALAHPRILNRIVAQGDEIGSHSYTHPNFATLSQGMAGIELNTTERLVEAYTGRGMRLFRAPYFGDAEPTTADELGPALEAQRRGYINVGLHVDPDDWKRPGVDAIVDRAIREVEAGNAARSGQIILLHDGGGDRSQTIQALPRIIDALRARGYRFVPVSALAGLTADEVMPVVQGRDLLEVRADVAIFMALAGLAAFLSFLFTLAIGLGLMRAVALALLAVRAPKESPPAAPVDQRISVLIPAYNEARVIEASVRRVLASTGADIEVIVIDDGSKDETSAIVARAFAGDPRVRLLTLANGGKANALNRGLALATGAIVVALDADTQFEPETIARLARWFADPGIGAVAGNAKVGNRVNLVTRWQAIEYVTAQNLERRALARLGAIMVVPGAVGAWRRAALDQVGGFPMETLAEDQDLTIAVQRAGWRIANDVDAIAWTESPATLGGLARQRFRWAFGTLQCLWKHRAILREGRPRGLALIGLPQAWLFQIAFSLVSPVIDLALVFSLFMTWGRIEQHGWAQTQTDLGWIAFFWTLFVLVDLACGWAAFRLDERERRFPALLLIAQRFVYRQIMYWVVLKAVGAALRGRWVGWGKLERTGRMTAGAIRA</sequence>
<dbReference type="Gene3D" id="3.10.50.10">
    <property type="match status" value="1"/>
</dbReference>
<dbReference type="Gene3D" id="3.90.550.10">
    <property type="entry name" value="Spore Coat Polysaccharide Biosynthesis Protein SpsA, Chain A"/>
    <property type="match status" value="1"/>
</dbReference>
<dbReference type="InterPro" id="IPR001173">
    <property type="entry name" value="Glyco_trans_2-like"/>
</dbReference>
<feature type="transmembrane region" description="Helical" evidence="8">
    <location>
        <begin position="21"/>
        <end position="40"/>
    </location>
</feature>
<dbReference type="InterPro" id="IPR029044">
    <property type="entry name" value="Nucleotide-diphossugar_trans"/>
</dbReference>
<evidence type="ECO:0000259" key="9">
    <source>
        <dbReference type="PROSITE" id="PS51677"/>
    </source>
</evidence>
<evidence type="ECO:0000256" key="5">
    <source>
        <dbReference type="ARBA" id="ARBA00022676"/>
    </source>
</evidence>
<keyword evidence="8" id="KW-0812">Transmembrane</keyword>
<feature type="domain" description="NodB homology" evidence="9">
    <location>
        <begin position="468"/>
        <end position="661"/>
    </location>
</feature>
<evidence type="ECO:0000256" key="3">
    <source>
        <dbReference type="ARBA" id="ARBA00010973"/>
    </source>
</evidence>
<evidence type="ECO:0000313" key="11">
    <source>
        <dbReference type="EMBL" id="TXC64077.1"/>
    </source>
</evidence>
<accession>A0A5C6TUR0</accession>
<evidence type="ECO:0000256" key="1">
    <source>
        <dbReference type="ARBA" id="ARBA00003236"/>
    </source>
</evidence>
<comment type="caution">
    <text evidence="11">The sequence shown here is derived from an EMBL/GenBank/DDBJ whole genome shotgun (WGS) entry which is preliminary data.</text>
</comment>
<evidence type="ECO:0000256" key="2">
    <source>
        <dbReference type="ARBA" id="ARBA00006739"/>
    </source>
</evidence>
<dbReference type="PANTHER" id="PTHR43630:SF1">
    <property type="entry name" value="POLY-BETA-1,6-N-ACETYL-D-GLUCOSAMINE SYNTHASE"/>
    <property type="match status" value="1"/>
</dbReference>
<feature type="transmembrane region" description="Helical" evidence="8">
    <location>
        <begin position="990"/>
        <end position="1013"/>
    </location>
</feature>
<reference evidence="11 12" key="1">
    <citation type="journal article" date="2015" name="J. Microbiol.">
        <title>Sphingosinicella ginsenosidimutans sp. nov., with ginsenoside converting activity.</title>
        <authorList>
            <person name="Kim J.K."/>
            <person name="Kang M.S."/>
            <person name="Park S.C."/>
            <person name="Kim K.M."/>
            <person name="Choi K."/>
            <person name="Yoon M.H."/>
            <person name="Im W.T."/>
        </authorList>
    </citation>
    <scope>NUCLEOTIDE SEQUENCE [LARGE SCALE GENOMIC DNA]</scope>
    <source>
        <strain evidence="11 12">BS-11</strain>
    </source>
</reference>
<keyword evidence="5" id="KW-0328">Glycosyltransferase</keyword>
<gene>
    <name evidence="11" type="ORF">FRZ32_10660</name>
</gene>
<dbReference type="SMART" id="SM00636">
    <property type="entry name" value="Glyco_18"/>
    <property type="match status" value="1"/>
</dbReference>
<dbReference type="InterPro" id="IPR017853">
    <property type="entry name" value="GH"/>
</dbReference>
<keyword evidence="6 11" id="KW-0808">Transferase</keyword>
<dbReference type="SUPFAM" id="SSF53448">
    <property type="entry name" value="Nucleotide-diphospho-sugar transferases"/>
    <property type="match status" value="1"/>
</dbReference>
<protein>
    <recommendedName>
        <fullName evidence="4">Chitooligosaccharide deacetylase</fullName>
    </recommendedName>
    <alternativeName>
        <fullName evidence="7">Nodulation protein B</fullName>
    </alternativeName>
</protein>
<dbReference type="SUPFAM" id="SSF51445">
    <property type="entry name" value="(Trans)glycosidases"/>
    <property type="match status" value="1"/>
</dbReference>
<dbReference type="SUPFAM" id="SSF88713">
    <property type="entry name" value="Glycoside hydrolase/deacetylase"/>
    <property type="match status" value="1"/>
</dbReference>
<dbReference type="InterPro" id="IPR011583">
    <property type="entry name" value="Chitinase_II/V-like_cat"/>
</dbReference>
<proteinExistence type="inferred from homology"/>
<dbReference type="EMBL" id="VOQQ01000001">
    <property type="protein sequence ID" value="TXC64077.1"/>
    <property type="molecule type" value="Genomic_DNA"/>
</dbReference>
<dbReference type="CDD" id="cd10962">
    <property type="entry name" value="CE4_GT2-like"/>
    <property type="match status" value="1"/>
</dbReference>
<dbReference type="GO" id="GO:0016810">
    <property type="term" value="F:hydrolase activity, acting on carbon-nitrogen (but not peptide) bonds"/>
    <property type="evidence" value="ECO:0007669"/>
    <property type="project" value="InterPro"/>
</dbReference>
<evidence type="ECO:0000313" key="12">
    <source>
        <dbReference type="Proteomes" id="UP000321249"/>
    </source>
</evidence>
<dbReference type="Proteomes" id="UP000321249">
    <property type="component" value="Unassembled WGS sequence"/>
</dbReference>
<evidence type="ECO:0000256" key="6">
    <source>
        <dbReference type="ARBA" id="ARBA00022679"/>
    </source>
</evidence>
<dbReference type="GO" id="GO:0016757">
    <property type="term" value="F:glycosyltransferase activity"/>
    <property type="evidence" value="ECO:0007669"/>
    <property type="project" value="UniProtKB-KW"/>
</dbReference>
<dbReference type="OrthoDB" id="276604at2"/>
<evidence type="ECO:0000256" key="4">
    <source>
        <dbReference type="ARBA" id="ARBA00020071"/>
    </source>
</evidence>
<dbReference type="PROSITE" id="PS51677">
    <property type="entry name" value="NODB"/>
    <property type="match status" value="1"/>
</dbReference>
<dbReference type="RefSeq" id="WP_147043483.1">
    <property type="nucleotide sequence ID" value="NZ_BAABIR010000001.1"/>
</dbReference>
<comment type="similarity">
    <text evidence="3">Belongs to the polysaccharide deacetylase family.</text>
</comment>
<evidence type="ECO:0000256" key="8">
    <source>
        <dbReference type="SAM" id="Phobius"/>
    </source>
</evidence>
<feature type="domain" description="GH18" evidence="10">
    <location>
        <begin position="96"/>
        <end position="403"/>
    </location>
</feature>
<dbReference type="InterPro" id="IPR001223">
    <property type="entry name" value="Glyco_hydro18_cat"/>
</dbReference>
<dbReference type="Pfam" id="PF00535">
    <property type="entry name" value="Glycos_transf_2"/>
    <property type="match status" value="1"/>
</dbReference>
<feature type="transmembrane region" description="Helical" evidence="8">
    <location>
        <begin position="1033"/>
        <end position="1053"/>
    </location>
</feature>
<keyword evidence="12" id="KW-1185">Reference proteome</keyword>
<evidence type="ECO:0000256" key="7">
    <source>
        <dbReference type="ARBA" id="ARBA00032976"/>
    </source>
</evidence>
<dbReference type="PROSITE" id="PS51910">
    <property type="entry name" value="GH18_2"/>
    <property type="match status" value="1"/>
</dbReference>
<dbReference type="CDD" id="cd06423">
    <property type="entry name" value="CESA_like"/>
    <property type="match status" value="1"/>
</dbReference>
<feature type="transmembrane region" description="Helical" evidence="8">
    <location>
        <begin position="691"/>
        <end position="724"/>
    </location>
</feature>
<comment type="function">
    <text evidence="1">Is involved in generating a small heat-stable compound (Nod), an acylated oligomer of N-acetylglucosamine, that stimulates mitosis in various plant protoplasts.</text>
</comment>